<reference evidence="3" key="2">
    <citation type="submission" date="2015-01" db="EMBL/GenBank/DDBJ databases">
        <title>Evolutionary Origins and Diversification of the Mycorrhizal Mutualists.</title>
        <authorList>
            <consortium name="DOE Joint Genome Institute"/>
            <consortium name="Mycorrhizal Genomics Consortium"/>
            <person name="Kohler A."/>
            <person name="Kuo A."/>
            <person name="Nagy L.G."/>
            <person name="Floudas D."/>
            <person name="Copeland A."/>
            <person name="Barry K.W."/>
            <person name="Cichocki N."/>
            <person name="Veneault-Fourrey C."/>
            <person name="LaButti K."/>
            <person name="Lindquist E.A."/>
            <person name="Lipzen A."/>
            <person name="Lundell T."/>
            <person name="Morin E."/>
            <person name="Murat C."/>
            <person name="Riley R."/>
            <person name="Ohm R."/>
            <person name="Sun H."/>
            <person name="Tunlid A."/>
            <person name="Henrissat B."/>
            <person name="Grigoriev I.V."/>
            <person name="Hibbett D.S."/>
            <person name="Martin F."/>
        </authorList>
    </citation>
    <scope>NUCLEOTIDE SEQUENCE [LARGE SCALE GENOMIC DNA]</scope>
    <source>
        <strain evidence="3">MAFF 305830</strain>
    </source>
</reference>
<feature type="compositionally biased region" description="Acidic residues" evidence="1">
    <location>
        <begin position="198"/>
        <end position="207"/>
    </location>
</feature>
<feature type="region of interest" description="Disordered" evidence="1">
    <location>
        <begin position="103"/>
        <end position="213"/>
    </location>
</feature>
<name>A0A0C2XGZ7_SERVB</name>
<proteinExistence type="predicted"/>
<evidence type="ECO:0000256" key="1">
    <source>
        <dbReference type="SAM" id="MobiDB-lite"/>
    </source>
</evidence>
<feature type="compositionally biased region" description="Basic and acidic residues" evidence="1">
    <location>
        <begin position="309"/>
        <end position="319"/>
    </location>
</feature>
<gene>
    <name evidence="2" type="ORF">M408DRAFT_23775</name>
</gene>
<organism evidence="2 3">
    <name type="scientific">Serendipita vermifera MAFF 305830</name>
    <dbReference type="NCBI Taxonomy" id="933852"/>
    <lineage>
        <taxon>Eukaryota</taxon>
        <taxon>Fungi</taxon>
        <taxon>Dikarya</taxon>
        <taxon>Basidiomycota</taxon>
        <taxon>Agaricomycotina</taxon>
        <taxon>Agaricomycetes</taxon>
        <taxon>Sebacinales</taxon>
        <taxon>Serendipitaceae</taxon>
        <taxon>Serendipita</taxon>
    </lineage>
</organism>
<accession>A0A0C2XGZ7</accession>
<sequence length="336" mass="37325">MAFTFNHAFTSVRKALLATPDRKKGTDAFEAGEDSTYEDAIHICRGWPCTLPGLHWSSPIKKQGGTPTKRRRIEVPLPPDSVEARAEYRTLSIIVPDIEDYETLRGRGPSRDPLETSLLGESYPGRTPLGRSLTDASESPRSMLEPPSETQRTDSEGTRSESGEFGDDKGSKETTEGPKSTPEGEHSSHPPSTATPENDAESEDDNTGDLAFPADRDTLVRYLSEGLSVKNLFPSEGSRRITCKAELKLIDGRWHNVGPCGSKPLTDEEGYQRHVKSVHLGSATRGSLQAIVNEWNYDDVIPNRPDMRLRVREWDRNRDPFPPGPSSGSRKRKREE</sequence>
<feature type="compositionally biased region" description="Basic and acidic residues" evidence="1">
    <location>
        <begin position="151"/>
        <end position="188"/>
    </location>
</feature>
<feature type="region of interest" description="Disordered" evidence="1">
    <location>
        <begin position="309"/>
        <end position="336"/>
    </location>
</feature>
<dbReference type="AlphaFoldDB" id="A0A0C2XGZ7"/>
<dbReference type="EMBL" id="KN824293">
    <property type="protein sequence ID" value="KIM28392.1"/>
    <property type="molecule type" value="Genomic_DNA"/>
</dbReference>
<keyword evidence="3" id="KW-1185">Reference proteome</keyword>
<protein>
    <submittedName>
        <fullName evidence="2">Uncharacterized protein</fullName>
    </submittedName>
</protein>
<evidence type="ECO:0000313" key="2">
    <source>
        <dbReference type="EMBL" id="KIM28392.1"/>
    </source>
</evidence>
<dbReference type="Proteomes" id="UP000054097">
    <property type="component" value="Unassembled WGS sequence"/>
</dbReference>
<feature type="compositionally biased region" description="Basic and acidic residues" evidence="1">
    <location>
        <begin position="103"/>
        <end position="114"/>
    </location>
</feature>
<dbReference type="HOGENOM" id="CLU_826828_0_0_1"/>
<reference evidence="2 3" key="1">
    <citation type="submission" date="2014-04" db="EMBL/GenBank/DDBJ databases">
        <authorList>
            <consortium name="DOE Joint Genome Institute"/>
            <person name="Kuo A."/>
            <person name="Zuccaro A."/>
            <person name="Kohler A."/>
            <person name="Nagy L.G."/>
            <person name="Floudas D."/>
            <person name="Copeland A."/>
            <person name="Barry K.W."/>
            <person name="Cichocki N."/>
            <person name="Veneault-Fourrey C."/>
            <person name="LaButti K."/>
            <person name="Lindquist E.A."/>
            <person name="Lipzen A."/>
            <person name="Lundell T."/>
            <person name="Morin E."/>
            <person name="Murat C."/>
            <person name="Sun H."/>
            <person name="Tunlid A."/>
            <person name="Henrissat B."/>
            <person name="Grigoriev I.V."/>
            <person name="Hibbett D.S."/>
            <person name="Martin F."/>
            <person name="Nordberg H.P."/>
            <person name="Cantor M.N."/>
            <person name="Hua S.X."/>
        </authorList>
    </citation>
    <scope>NUCLEOTIDE SEQUENCE [LARGE SCALE GENOMIC DNA]</scope>
    <source>
        <strain evidence="2 3">MAFF 305830</strain>
    </source>
</reference>
<evidence type="ECO:0000313" key="3">
    <source>
        <dbReference type="Proteomes" id="UP000054097"/>
    </source>
</evidence>